<name>A0ABW8M0W5_9ACTN</name>
<proteinExistence type="predicted"/>
<gene>
    <name evidence="1" type="ORF">ACI2L5_44015</name>
</gene>
<reference evidence="1 2" key="1">
    <citation type="submission" date="2024-11" db="EMBL/GenBank/DDBJ databases">
        <title>The Natural Products Discovery Center: Release of the First 8490 Sequenced Strains for Exploring Actinobacteria Biosynthetic Diversity.</title>
        <authorList>
            <person name="Kalkreuter E."/>
            <person name="Kautsar S.A."/>
            <person name="Yang D."/>
            <person name="Bader C.D."/>
            <person name="Teijaro C.N."/>
            <person name="Fluegel L."/>
            <person name="Davis C.M."/>
            <person name="Simpson J.R."/>
            <person name="Lauterbach L."/>
            <person name="Steele A.D."/>
            <person name="Gui C."/>
            <person name="Meng S."/>
            <person name="Li G."/>
            <person name="Viehrig K."/>
            <person name="Ye F."/>
            <person name="Su P."/>
            <person name="Kiefer A.F."/>
            <person name="Nichols A."/>
            <person name="Cepeda A.J."/>
            <person name="Yan W."/>
            <person name="Fan B."/>
            <person name="Jiang Y."/>
            <person name="Adhikari A."/>
            <person name="Zheng C.-J."/>
            <person name="Schuster L."/>
            <person name="Cowan T.M."/>
            <person name="Smanski M.J."/>
            <person name="Chevrette M.G."/>
            <person name="De Carvalho L.P.S."/>
            <person name="Shen B."/>
        </authorList>
    </citation>
    <scope>NUCLEOTIDE SEQUENCE [LARGE SCALE GENOMIC DNA]</scope>
    <source>
        <strain evidence="1 2">NPDC020863</strain>
    </source>
</reference>
<dbReference type="Proteomes" id="UP001620295">
    <property type="component" value="Unassembled WGS sequence"/>
</dbReference>
<dbReference type="RefSeq" id="WP_358708689.1">
    <property type="nucleotide sequence ID" value="NZ_JBFACG010000062.1"/>
</dbReference>
<dbReference type="EMBL" id="JBJDQH010000020">
    <property type="protein sequence ID" value="MFK4271817.1"/>
    <property type="molecule type" value="Genomic_DNA"/>
</dbReference>
<evidence type="ECO:0000313" key="2">
    <source>
        <dbReference type="Proteomes" id="UP001620295"/>
    </source>
</evidence>
<evidence type="ECO:0000313" key="1">
    <source>
        <dbReference type="EMBL" id="MFK4271817.1"/>
    </source>
</evidence>
<organism evidence="1 2">
    <name type="scientific">Streptomyces milbemycinicus</name>
    <dbReference type="NCBI Taxonomy" id="476552"/>
    <lineage>
        <taxon>Bacteria</taxon>
        <taxon>Bacillati</taxon>
        <taxon>Actinomycetota</taxon>
        <taxon>Actinomycetes</taxon>
        <taxon>Kitasatosporales</taxon>
        <taxon>Streptomycetaceae</taxon>
        <taxon>Streptomyces</taxon>
    </lineage>
</organism>
<comment type="caution">
    <text evidence="1">The sequence shown here is derived from an EMBL/GenBank/DDBJ whole genome shotgun (WGS) entry which is preliminary data.</text>
</comment>
<keyword evidence="2" id="KW-1185">Reference proteome</keyword>
<accession>A0ABW8M0W5</accession>
<protein>
    <submittedName>
        <fullName evidence="1">Uncharacterized protein</fullName>
    </submittedName>
</protein>
<sequence length="78" mass="8398">MPLESAWLTVTNAFAALRLLPLSDRDKDVEIWRCGTNSPCWGGSSKEPAPGSRPRTALSSLPCSIAFPNSASVGFDCW</sequence>